<sequence>METSKVNLCILLTMKMRVILQERFLHIADDEDEAVEGVDIVVEGEAAATVPSKEEECCYRGSDVDRTPQITHFFFGAKYPAPLTATPHTNTDMVLATLPVPVLFLSFNWARMMQPIVASHNE</sequence>
<organism evidence="1 2">
    <name type="scientific">Colocasia esculenta</name>
    <name type="common">Wild taro</name>
    <name type="synonym">Arum esculentum</name>
    <dbReference type="NCBI Taxonomy" id="4460"/>
    <lineage>
        <taxon>Eukaryota</taxon>
        <taxon>Viridiplantae</taxon>
        <taxon>Streptophyta</taxon>
        <taxon>Embryophyta</taxon>
        <taxon>Tracheophyta</taxon>
        <taxon>Spermatophyta</taxon>
        <taxon>Magnoliopsida</taxon>
        <taxon>Liliopsida</taxon>
        <taxon>Araceae</taxon>
        <taxon>Aroideae</taxon>
        <taxon>Colocasieae</taxon>
        <taxon>Colocasia</taxon>
    </lineage>
</organism>
<proteinExistence type="predicted"/>
<comment type="caution">
    <text evidence="1">The sequence shown here is derived from an EMBL/GenBank/DDBJ whole genome shotgun (WGS) entry which is preliminary data.</text>
</comment>
<evidence type="ECO:0000313" key="2">
    <source>
        <dbReference type="Proteomes" id="UP000652761"/>
    </source>
</evidence>
<gene>
    <name evidence="1" type="ORF">Taro_049576</name>
</gene>
<dbReference type="AlphaFoldDB" id="A0A843XBH1"/>
<evidence type="ECO:0000313" key="1">
    <source>
        <dbReference type="EMBL" id="MQM16620.1"/>
    </source>
</evidence>
<name>A0A843XBH1_COLES</name>
<dbReference type="EMBL" id="NMUH01007089">
    <property type="protein sequence ID" value="MQM16620.1"/>
    <property type="molecule type" value="Genomic_DNA"/>
</dbReference>
<protein>
    <submittedName>
        <fullName evidence="1">Uncharacterized protein</fullName>
    </submittedName>
</protein>
<accession>A0A843XBH1</accession>
<keyword evidence="2" id="KW-1185">Reference proteome</keyword>
<reference evidence="1" key="1">
    <citation type="submission" date="2017-07" db="EMBL/GenBank/DDBJ databases">
        <title>Taro Niue Genome Assembly and Annotation.</title>
        <authorList>
            <person name="Atibalentja N."/>
            <person name="Keating K."/>
            <person name="Fields C.J."/>
        </authorList>
    </citation>
    <scope>NUCLEOTIDE SEQUENCE</scope>
    <source>
        <strain evidence="1">Niue_2</strain>
        <tissue evidence="1">Leaf</tissue>
    </source>
</reference>
<dbReference type="Proteomes" id="UP000652761">
    <property type="component" value="Unassembled WGS sequence"/>
</dbReference>